<dbReference type="Proteomes" id="UP000541470">
    <property type="component" value="Unassembled WGS sequence"/>
</dbReference>
<dbReference type="PRINTS" id="PR00260">
    <property type="entry name" value="CHEMTRNSDUCR"/>
</dbReference>
<keyword evidence="10" id="KW-1185">Reference proteome</keyword>
<keyword evidence="6" id="KW-1133">Transmembrane helix</keyword>
<evidence type="ECO:0000256" key="6">
    <source>
        <dbReference type="SAM" id="Phobius"/>
    </source>
</evidence>
<evidence type="ECO:0000256" key="1">
    <source>
        <dbReference type="ARBA" id="ARBA00004370"/>
    </source>
</evidence>
<dbReference type="Pfam" id="PF00015">
    <property type="entry name" value="MCPsignal"/>
    <property type="match status" value="1"/>
</dbReference>
<dbReference type="AlphaFoldDB" id="A0A7Y0AZW0"/>
<dbReference type="GO" id="GO:0006935">
    <property type="term" value="P:chemotaxis"/>
    <property type="evidence" value="ECO:0007669"/>
    <property type="project" value="UniProtKB-KW"/>
</dbReference>
<feature type="coiled-coil region" evidence="5">
    <location>
        <begin position="372"/>
        <end position="415"/>
    </location>
</feature>
<dbReference type="GO" id="GO:0007165">
    <property type="term" value="P:signal transduction"/>
    <property type="evidence" value="ECO:0007669"/>
    <property type="project" value="UniProtKB-KW"/>
</dbReference>
<sequence length="729" mass="76979">MRLSNVSITKRILLAVALPLFLVAGLAYDRIGRNLESYRQATLLVTVSDYIVAVGETVHQLQTERGESAGYLGSKRTEARERLAKARARFDELAVALQSADTAYLGDAARNIGRLLHEDVLKIRGEIDGTAVTVAQSNAAYVELVGRLLAIPQSLADSGMAGQLGNEINAYNQLSLAKEYAGQERALGNGVLSSGQIDGTTILRLSALYGAQSTLLDGLSTVNLTAEATLEAIRPDAQRELAAIRSRLLAAGEHADLSGWDAGKWYAAATDRINIMRQVEKEIMSRIREDAVNLARRETTALVLIGSILAIAGSSALILSIWIGLGVVRPMRRLTSAVEDLASGKADVTIDAMDSKDETGAMARAVGHAIAAAKHKVELERIEDLQRAAERQAEAESVERERARRAEELELALAELGQGLGALADGNLQHRIEQPLSSSLEPLRIAFNASMNTLERLVSVASSNATSINDGCKDLQGAADDLARRTAGQAAALEEAAAALEEVATAVKMSASGAEEARSAVGTATNDAAEATQIVANTVSAMREIARSSDQIGQIIGVIDEIAFQTNLLALNAGVEAARAGEAGKGFAVVAQEVRELAQRSAVAAREIKGLVERSSRDVASGVALVGHTGEALAGIETHVQQINQQVETIVQSSREQSVALAEISATIGQLDQITQQNAAMVEETNAATQSLARETGKLRGQLGAFRTDEGQRIASPAKSANGVFARSA</sequence>
<dbReference type="FunFam" id="1.10.287.950:FF:000001">
    <property type="entry name" value="Methyl-accepting chemotaxis sensory transducer"/>
    <property type="match status" value="1"/>
</dbReference>
<keyword evidence="2" id="KW-0145">Chemotaxis</keyword>
<dbReference type="Pfam" id="PF08376">
    <property type="entry name" value="NIT"/>
    <property type="match status" value="1"/>
</dbReference>
<dbReference type="CDD" id="cd06225">
    <property type="entry name" value="HAMP"/>
    <property type="match status" value="1"/>
</dbReference>
<comment type="similarity">
    <text evidence="3">Belongs to the methyl-accepting chemotaxis (MCP) protein family.</text>
</comment>
<evidence type="ECO:0000259" key="8">
    <source>
        <dbReference type="PROSITE" id="PS50885"/>
    </source>
</evidence>
<evidence type="ECO:0000256" key="2">
    <source>
        <dbReference type="ARBA" id="ARBA00022500"/>
    </source>
</evidence>
<comment type="caution">
    <text evidence="9">The sequence shown here is derived from an EMBL/GenBank/DDBJ whole genome shotgun (WGS) entry which is preliminary data.</text>
</comment>
<dbReference type="GO" id="GO:0016020">
    <property type="term" value="C:membrane"/>
    <property type="evidence" value="ECO:0007669"/>
    <property type="project" value="UniProtKB-SubCell"/>
</dbReference>
<dbReference type="CDD" id="cd11386">
    <property type="entry name" value="MCP_signal"/>
    <property type="match status" value="1"/>
</dbReference>
<dbReference type="PANTHER" id="PTHR43531:SF11">
    <property type="entry name" value="METHYL-ACCEPTING CHEMOTAXIS PROTEIN 3"/>
    <property type="match status" value="1"/>
</dbReference>
<gene>
    <name evidence="9" type="ORF">HHL25_20740</name>
</gene>
<dbReference type="Pfam" id="PF00672">
    <property type="entry name" value="HAMP"/>
    <property type="match status" value="1"/>
</dbReference>
<dbReference type="PROSITE" id="PS50885">
    <property type="entry name" value="HAMP"/>
    <property type="match status" value="2"/>
</dbReference>
<dbReference type="InterPro" id="IPR051310">
    <property type="entry name" value="MCP_chemotaxis"/>
</dbReference>
<dbReference type="PANTHER" id="PTHR43531">
    <property type="entry name" value="PROTEIN ICFG"/>
    <property type="match status" value="1"/>
</dbReference>
<dbReference type="EMBL" id="JABBGK010000007">
    <property type="protein sequence ID" value="NML76567.1"/>
    <property type="molecule type" value="Genomic_DNA"/>
</dbReference>
<dbReference type="Gene3D" id="1.10.287.950">
    <property type="entry name" value="Methyl-accepting chemotaxis protein"/>
    <property type="match status" value="1"/>
</dbReference>
<dbReference type="InterPro" id="IPR003660">
    <property type="entry name" value="HAMP_dom"/>
</dbReference>
<organism evidence="9 10">
    <name type="scientific">Rhizobium terricola</name>
    <dbReference type="NCBI Taxonomy" id="2728849"/>
    <lineage>
        <taxon>Bacteria</taxon>
        <taxon>Pseudomonadati</taxon>
        <taxon>Pseudomonadota</taxon>
        <taxon>Alphaproteobacteria</taxon>
        <taxon>Hyphomicrobiales</taxon>
        <taxon>Rhizobiaceae</taxon>
        <taxon>Rhizobium/Agrobacterium group</taxon>
        <taxon>Rhizobium</taxon>
    </lineage>
</organism>
<reference evidence="9 10" key="1">
    <citation type="submission" date="2020-04" db="EMBL/GenBank/DDBJ databases">
        <title>Rhizobium sp. S-51 isolated from soil.</title>
        <authorList>
            <person name="Dahal R.H."/>
        </authorList>
    </citation>
    <scope>NUCLEOTIDE SEQUENCE [LARGE SCALE GENOMIC DNA]</scope>
    <source>
        <strain evidence="9 10">S-51</strain>
    </source>
</reference>
<keyword evidence="6" id="KW-0812">Transmembrane</keyword>
<evidence type="ECO:0000259" key="7">
    <source>
        <dbReference type="PROSITE" id="PS50111"/>
    </source>
</evidence>
<dbReference type="GO" id="GO:0004888">
    <property type="term" value="F:transmembrane signaling receptor activity"/>
    <property type="evidence" value="ECO:0007669"/>
    <property type="project" value="InterPro"/>
</dbReference>
<dbReference type="SMART" id="SM00304">
    <property type="entry name" value="HAMP"/>
    <property type="match status" value="2"/>
</dbReference>
<feature type="domain" description="HAMP" evidence="8">
    <location>
        <begin position="325"/>
        <end position="378"/>
    </location>
</feature>
<comment type="subcellular location">
    <subcellularLocation>
        <location evidence="1">Membrane</location>
    </subcellularLocation>
</comment>
<dbReference type="PROSITE" id="PS50111">
    <property type="entry name" value="CHEMOTAXIS_TRANSDUC_2"/>
    <property type="match status" value="1"/>
</dbReference>
<dbReference type="Gene3D" id="6.10.340.10">
    <property type="match status" value="1"/>
</dbReference>
<feature type="transmembrane region" description="Helical" evidence="6">
    <location>
        <begin position="301"/>
        <end position="325"/>
    </location>
</feature>
<keyword evidence="5" id="KW-0175">Coiled coil</keyword>
<evidence type="ECO:0000256" key="4">
    <source>
        <dbReference type="PROSITE-ProRule" id="PRU00284"/>
    </source>
</evidence>
<evidence type="ECO:0000313" key="9">
    <source>
        <dbReference type="EMBL" id="NML76567.1"/>
    </source>
</evidence>
<proteinExistence type="inferred from homology"/>
<evidence type="ECO:0000313" key="10">
    <source>
        <dbReference type="Proteomes" id="UP000541470"/>
    </source>
</evidence>
<evidence type="ECO:0000256" key="3">
    <source>
        <dbReference type="ARBA" id="ARBA00029447"/>
    </source>
</evidence>
<dbReference type="SUPFAM" id="SSF158472">
    <property type="entry name" value="HAMP domain-like"/>
    <property type="match status" value="1"/>
</dbReference>
<feature type="domain" description="Methyl-accepting transducer" evidence="7">
    <location>
        <begin position="464"/>
        <end position="693"/>
    </location>
</feature>
<keyword evidence="6" id="KW-0472">Membrane</keyword>
<dbReference type="SUPFAM" id="SSF58104">
    <property type="entry name" value="Methyl-accepting chemotaxis protein (MCP) signaling domain"/>
    <property type="match status" value="1"/>
</dbReference>
<keyword evidence="4" id="KW-0807">Transducer</keyword>
<dbReference type="InterPro" id="IPR004089">
    <property type="entry name" value="MCPsignal_dom"/>
</dbReference>
<dbReference type="InterPro" id="IPR004090">
    <property type="entry name" value="Chemotax_Me-accpt_rcpt"/>
</dbReference>
<protein>
    <submittedName>
        <fullName evidence="9">HAMP domain-containing protein</fullName>
    </submittedName>
</protein>
<dbReference type="RefSeq" id="WP_169595144.1">
    <property type="nucleotide sequence ID" value="NZ_JABBGK010000007.1"/>
</dbReference>
<dbReference type="SMART" id="SM00283">
    <property type="entry name" value="MA"/>
    <property type="match status" value="1"/>
</dbReference>
<feature type="domain" description="HAMP" evidence="8">
    <location>
        <begin position="412"/>
        <end position="459"/>
    </location>
</feature>
<accession>A0A7Y0AZW0</accession>
<dbReference type="InterPro" id="IPR013587">
    <property type="entry name" value="Nitrate/nitrite_sensing"/>
</dbReference>
<evidence type="ECO:0000256" key="5">
    <source>
        <dbReference type="SAM" id="Coils"/>
    </source>
</evidence>
<name>A0A7Y0AZW0_9HYPH</name>